<keyword evidence="2 5" id="KW-0328">Glycosyltransferase</keyword>
<comment type="similarity">
    <text evidence="1">Belongs to the glycosyltransferase 2 family.</text>
</comment>
<accession>A0ABZ0IGK9</accession>
<dbReference type="EC" id="2.4.-.-" evidence="5"/>
<dbReference type="Proteomes" id="UP001626549">
    <property type="component" value="Chromosome"/>
</dbReference>
<keyword evidence="6" id="KW-1185">Reference proteome</keyword>
<feature type="domain" description="Glycosyltransferase 2-like" evidence="4">
    <location>
        <begin position="15"/>
        <end position="153"/>
    </location>
</feature>
<dbReference type="InterPro" id="IPR001173">
    <property type="entry name" value="Glyco_trans_2-like"/>
</dbReference>
<proteinExistence type="inferred from homology"/>
<dbReference type="PANTHER" id="PTHR43179:SF12">
    <property type="entry name" value="GALACTOFURANOSYLTRANSFERASE GLFT2"/>
    <property type="match status" value="1"/>
</dbReference>
<organism evidence="5 6">
    <name type="scientific">Congregibacter brevis</name>
    <dbReference type="NCBI Taxonomy" id="3081201"/>
    <lineage>
        <taxon>Bacteria</taxon>
        <taxon>Pseudomonadati</taxon>
        <taxon>Pseudomonadota</taxon>
        <taxon>Gammaproteobacteria</taxon>
        <taxon>Cellvibrionales</taxon>
        <taxon>Halieaceae</taxon>
        <taxon>Congregibacter</taxon>
    </lineage>
</organism>
<dbReference type="SUPFAM" id="SSF53448">
    <property type="entry name" value="Nucleotide-diphospho-sugar transferases"/>
    <property type="match status" value="1"/>
</dbReference>
<evidence type="ECO:0000256" key="2">
    <source>
        <dbReference type="ARBA" id="ARBA00022676"/>
    </source>
</evidence>
<dbReference type="PANTHER" id="PTHR43179">
    <property type="entry name" value="RHAMNOSYLTRANSFERASE WBBL"/>
    <property type="match status" value="1"/>
</dbReference>
<keyword evidence="3 5" id="KW-0808">Transferase</keyword>
<dbReference type="Pfam" id="PF00535">
    <property type="entry name" value="Glycos_transf_2"/>
    <property type="match status" value="1"/>
</dbReference>
<sequence>MLRAFRELETPASLQVSIIAIDNASTDNTAALLRQFQSDLPITVLEQKEPGKNKSLNLGLQVSTADLVILTDDDILPDTDWLVQLADCCRTQPDFDLFGGVIAPHWPKTPPRRLLKSIPLGPAYAITPADIRTGPCDALCIWGPNMAVRRRVFSAGYHFDERFGPKGEDYVMGGESEFLQRCQEGGLRGYFVKSARVRHIIRKEQLTPKWLFGRAYRFGRSLFYEDVPKRGSRPETAELMGAPRWAIRQHIQWAIVAKLTLNMGYNAIWKAGLHKGYIHEYKVWNRHLTEKGDDVWN</sequence>
<gene>
    <name evidence="5" type="ORF">R0137_06895</name>
</gene>
<reference evidence="5 6" key="1">
    <citation type="submission" date="2023-10" db="EMBL/GenBank/DDBJ databases">
        <title>Two novel species belonging to the OM43/NOR5 clade.</title>
        <authorList>
            <person name="Park M."/>
        </authorList>
    </citation>
    <scope>NUCLEOTIDE SEQUENCE [LARGE SCALE GENOMIC DNA]</scope>
    <source>
        <strain evidence="5 6">IMCC45268</strain>
    </source>
</reference>
<dbReference type="RefSeq" id="WP_407329597.1">
    <property type="nucleotide sequence ID" value="NZ_CP136865.1"/>
</dbReference>
<dbReference type="InterPro" id="IPR029044">
    <property type="entry name" value="Nucleotide-diphossugar_trans"/>
</dbReference>
<evidence type="ECO:0000313" key="6">
    <source>
        <dbReference type="Proteomes" id="UP001626549"/>
    </source>
</evidence>
<protein>
    <submittedName>
        <fullName evidence="5">Glycosyltransferase family A protein</fullName>
        <ecNumber evidence="5">2.4.-.-</ecNumber>
    </submittedName>
</protein>
<dbReference type="Gene3D" id="3.90.550.10">
    <property type="entry name" value="Spore Coat Polysaccharide Biosynthesis Protein SpsA, Chain A"/>
    <property type="match status" value="1"/>
</dbReference>
<dbReference type="CDD" id="cd00761">
    <property type="entry name" value="Glyco_tranf_GTA_type"/>
    <property type="match status" value="1"/>
</dbReference>
<name>A0ABZ0IGK9_9GAMM</name>
<evidence type="ECO:0000259" key="4">
    <source>
        <dbReference type="Pfam" id="PF00535"/>
    </source>
</evidence>
<evidence type="ECO:0000256" key="3">
    <source>
        <dbReference type="ARBA" id="ARBA00022679"/>
    </source>
</evidence>
<dbReference type="GO" id="GO:0016757">
    <property type="term" value="F:glycosyltransferase activity"/>
    <property type="evidence" value="ECO:0007669"/>
    <property type="project" value="UniProtKB-KW"/>
</dbReference>
<evidence type="ECO:0000256" key="1">
    <source>
        <dbReference type="ARBA" id="ARBA00006739"/>
    </source>
</evidence>
<dbReference type="EMBL" id="CP136865">
    <property type="protein sequence ID" value="WOJ98290.1"/>
    <property type="molecule type" value="Genomic_DNA"/>
</dbReference>
<evidence type="ECO:0000313" key="5">
    <source>
        <dbReference type="EMBL" id="WOJ98290.1"/>
    </source>
</evidence>